<reference evidence="4" key="1">
    <citation type="submission" date="2021-01" db="EMBL/GenBank/DDBJ databases">
        <authorList>
            <person name="Corre E."/>
            <person name="Pelletier E."/>
            <person name="Niang G."/>
            <person name="Scheremetjew M."/>
            <person name="Finn R."/>
            <person name="Kale V."/>
            <person name="Holt S."/>
            <person name="Cochrane G."/>
            <person name="Meng A."/>
            <person name="Brown T."/>
            <person name="Cohen L."/>
        </authorList>
    </citation>
    <scope>NUCLEOTIDE SEQUENCE</scope>
    <source>
        <strain evidence="4">GSO104</strain>
    </source>
</reference>
<keyword evidence="2" id="KW-0472">Membrane</keyword>
<feature type="signal peptide" evidence="3">
    <location>
        <begin position="1"/>
        <end position="20"/>
    </location>
</feature>
<keyword evidence="2" id="KW-1133">Transmembrane helix</keyword>
<evidence type="ECO:0000256" key="2">
    <source>
        <dbReference type="SAM" id="Phobius"/>
    </source>
</evidence>
<keyword evidence="3" id="KW-0732">Signal</keyword>
<name>A0A6S9FQI8_9STRA</name>
<accession>A0A6S9FQI8</accession>
<protein>
    <submittedName>
        <fullName evidence="4">Uncharacterized protein</fullName>
    </submittedName>
</protein>
<evidence type="ECO:0000256" key="3">
    <source>
        <dbReference type="SAM" id="SignalP"/>
    </source>
</evidence>
<keyword evidence="2" id="KW-0812">Transmembrane</keyword>
<sequence length="157" mass="16270">MVSKSLIAALCLAAVPSTAGFSFVPPTSSSLATSSRPSVVASPTQRSSSTSLCMVDQNVIMGTAIGVGGFAFGIGLIAFTEAQGERTKERGGLSESMSTRIAGALLEDVEVDSVSDLGSLTSQLEAALKETGSKDLDNLEMTEEEKQKMIDDADDGW</sequence>
<dbReference type="AlphaFoldDB" id="A0A6S9FQI8"/>
<feature type="transmembrane region" description="Helical" evidence="2">
    <location>
        <begin position="58"/>
        <end position="80"/>
    </location>
</feature>
<evidence type="ECO:0000256" key="1">
    <source>
        <dbReference type="SAM" id="MobiDB-lite"/>
    </source>
</evidence>
<dbReference type="EMBL" id="HBNS01054608">
    <property type="protein sequence ID" value="CAE4656858.1"/>
    <property type="molecule type" value="Transcribed_RNA"/>
</dbReference>
<gene>
    <name evidence="4" type="ORF">DBRI00130_LOCUS39601</name>
</gene>
<organism evidence="4">
    <name type="scientific">Ditylum brightwellii</name>
    <dbReference type="NCBI Taxonomy" id="49249"/>
    <lineage>
        <taxon>Eukaryota</taxon>
        <taxon>Sar</taxon>
        <taxon>Stramenopiles</taxon>
        <taxon>Ochrophyta</taxon>
        <taxon>Bacillariophyta</taxon>
        <taxon>Mediophyceae</taxon>
        <taxon>Lithodesmiophycidae</taxon>
        <taxon>Lithodesmiales</taxon>
        <taxon>Lithodesmiaceae</taxon>
        <taxon>Ditylum</taxon>
    </lineage>
</organism>
<proteinExistence type="predicted"/>
<evidence type="ECO:0000313" key="4">
    <source>
        <dbReference type="EMBL" id="CAE4656858.1"/>
    </source>
</evidence>
<feature type="region of interest" description="Disordered" evidence="1">
    <location>
        <begin position="135"/>
        <end position="157"/>
    </location>
</feature>
<feature type="chain" id="PRO_5030159559" evidence="3">
    <location>
        <begin position="21"/>
        <end position="157"/>
    </location>
</feature>